<organism evidence="1">
    <name type="scientific">Corynebacterium glutamicum (strain R)</name>
    <dbReference type="NCBI Taxonomy" id="340322"/>
    <lineage>
        <taxon>Bacteria</taxon>
        <taxon>Bacillati</taxon>
        <taxon>Actinomycetota</taxon>
        <taxon>Actinomycetes</taxon>
        <taxon>Mycobacteriales</taxon>
        <taxon>Corynebacteriaceae</taxon>
        <taxon>Corynebacterium</taxon>
    </lineage>
</organism>
<accession>A0AB72VAF8</accession>
<proteinExistence type="predicted"/>
<reference evidence="1" key="1">
    <citation type="journal article" date="2007" name="Microbiology">
        <title>Comparative analysis of the Corynebacterium glutamicum group and complete genome sequence of strain R.</title>
        <authorList>
            <person name="Yukawa H."/>
            <person name="Omumasaba C.A."/>
            <person name="Nonaka H."/>
            <person name="Kos P."/>
            <person name="Okai N."/>
            <person name="Suzuki N."/>
            <person name="Suda M."/>
            <person name="Tsuge Y."/>
            <person name="Watanabe J."/>
            <person name="Ikeda Y."/>
            <person name="Vertes A.A."/>
            <person name="Inui M."/>
        </authorList>
    </citation>
    <scope>NUCLEOTIDE SEQUENCE</scope>
    <source>
        <strain evidence="1">R</strain>
    </source>
</reference>
<protein>
    <submittedName>
        <fullName evidence="1">Uncharacterized protein</fullName>
    </submittedName>
</protein>
<dbReference type="Proteomes" id="UP000006698">
    <property type="component" value="Chromosome"/>
</dbReference>
<dbReference type="KEGG" id="cgt:cgR_1378"/>
<gene>
    <name evidence="1" type="ordered locus">cgR_1378</name>
</gene>
<name>A0AB72VAF8_CORGB</name>
<dbReference type="AlphaFoldDB" id="A0AB72VAF8"/>
<sequence length="30" mass="3162">MAVSGMKKKFGRNDAVLPAAGIAITKDSKR</sequence>
<evidence type="ECO:0000313" key="1">
    <source>
        <dbReference type="EMBL" id="BAF54360.1"/>
    </source>
</evidence>
<dbReference type="EMBL" id="AP009044">
    <property type="protein sequence ID" value="BAF54360.1"/>
    <property type="molecule type" value="Genomic_DNA"/>
</dbReference>